<evidence type="ECO:0000256" key="1">
    <source>
        <dbReference type="ARBA" id="ARBA00007749"/>
    </source>
</evidence>
<dbReference type="GO" id="GO:0016787">
    <property type="term" value="F:hydrolase activity"/>
    <property type="evidence" value="ECO:0007669"/>
    <property type="project" value="UniProtKB-KW"/>
</dbReference>
<evidence type="ECO:0000313" key="7">
    <source>
        <dbReference type="Proteomes" id="UP000269597"/>
    </source>
</evidence>
<dbReference type="Gene3D" id="3.60.15.10">
    <property type="entry name" value="Ribonuclease Z/Hydroxyacylglutathione hydrolase-like"/>
    <property type="match status" value="1"/>
</dbReference>
<dbReference type="PANTHER" id="PTHR42978:SF6">
    <property type="entry name" value="QUORUM-QUENCHING LACTONASE YTNP-RELATED"/>
    <property type="match status" value="1"/>
</dbReference>
<sequence length="320" mass="35320">MKKLFVALGLIMGSLHISYAEPASAQQVPGYYHHQFGNYRITSLLDGTIYLDPKLFKNLSPAEKTKILTKYAAVNEKGIQTSVNAFLVDDGKSLTLVDSGAASCFGPQLGSIAKNLELAGYQLANVKTVLLTHLHPDHVCGIAQNGKAVFPNATIYAHEREADYWLNPANEKTVPADNKENYLGTVKNVKAALAPYQAKKAFKTFKDGDVIQGFEVINTQGHTPGHHSFRLKSKGQQIVFVGDIVHSHSLQFDAPKTGVDFDVNSEQAINTRLKIFAEISNKQQWVAAPHLPFPGIGHVYKVNAEQYQWIPLYFNNSLDK</sequence>
<protein>
    <submittedName>
        <fullName evidence="6">MBL fold metallo-hydrolase</fullName>
    </submittedName>
</protein>
<proteinExistence type="inferred from homology"/>
<comment type="similarity">
    <text evidence="1">Belongs to the metallo-beta-lactamase superfamily.</text>
</comment>
<comment type="caution">
    <text evidence="6">The sequence shown here is derived from an EMBL/GenBank/DDBJ whole genome shotgun (WGS) entry which is preliminary data.</text>
</comment>
<dbReference type="PANTHER" id="PTHR42978">
    <property type="entry name" value="QUORUM-QUENCHING LACTONASE YTNP-RELATED-RELATED"/>
    <property type="match status" value="1"/>
</dbReference>
<dbReference type="InterPro" id="IPR036866">
    <property type="entry name" value="RibonucZ/Hydroxyglut_hydro"/>
</dbReference>
<evidence type="ECO:0000313" key="6">
    <source>
        <dbReference type="EMBL" id="RSP73921.1"/>
    </source>
</evidence>
<keyword evidence="3 6" id="KW-0378">Hydrolase</keyword>
<dbReference type="InterPro" id="IPR001279">
    <property type="entry name" value="Metallo-B-lactamas"/>
</dbReference>
<dbReference type="EMBL" id="RFBY01000037">
    <property type="protein sequence ID" value="RSP73921.1"/>
    <property type="molecule type" value="Genomic_DNA"/>
</dbReference>
<keyword evidence="2" id="KW-0479">Metal-binding</keyword>
<dbReference type="CDD" id="cd07720">
    <property type="entry name" value="OPHC2-like_MBL-fold"/>
    <property type="match status" value="1"/>
</dbReference>
<evidence type="ECO:0000256" key="2">
    <source>
        <dbReference type="ARBA" id="ARBA00022723"/>
    </source>
</evidence>
<dbReference type="GO" id="GO:0046872">
    <property type="term" value="F:metal ion binding"/>
    <property type="evidence" value="ECO:0007669"/>
    <property type="project" value="UniProtKB-KW"/>
</dbReference>
<reference evidence="6 7" key="1">
    <citation type="submission" date="2018-10" db="EMBL/GenBank/DDBJ databases">
        <title>GWAS and RNA-Seq identify cryptic mechanisms of antimicrobial resistance in Acinetobacter baumannii.</title>
        <authorList>
            <person name="Sahl J.W."/>
        </authorList>
    </citation>
    <scope>NUCLEOTIDE SEQUENCE [LARGE SCALE GENOMIC DNA]</scope>
    <source>
        <strain evidence="6 7">TG31299</strain>
    </source>
</reference>
<dbReference type="SUPFAM" id="SSF56281">
    <property type="entry name" value="Metallo-hydrolase/oxidoreductase"/>
    <property type="match status" value="1"/>
</dbReference>
<dbReference type="Pfam" id="PF00753">
    <property type="entry name" value="Lactamase_B"/>
    <property type="match status" value="1"/>
</dbReference>
<organism evidence="6 7">
    <name type="scientific">Acinetobacter baumannii</name>
    <dbReference type="NCBI Taxonomy" id="470"/>
    <lineage>
        <taxon>Bacteria</taxon>
        <taxon>Pseudomonadati</taxon>
        <taxon>Pseudomonadota</taxon>
        <taxon>Gammaproteobacteria</taxon>
        <taxon>Moraxellales</taxon>
        <taxon>Moraxellaceae</taxon>
        <taxon>Acinetobacter</taxon>
        <taxon>Acinetobacter calcoaceticus/baumannii complex</taxon>
    </lineage>
</organism>
<evidence type="ECO:0000256" key="4">
    <source>
        <dbReference type="ARBA" id="ARBA00022833"/>
    </source>
</evidence>
<keyword evidence="4" id="KW-0862">Zinc</keyword>
<dbReference type="SMART" id="SM00849">
    <property type="entry name" value="Lactamase_B"/>
    <property type="match status" value="1"/>
</dbReference>
<evidence type="ECO:0000256" key="3">
    <source>
        <dbReference type="ARBA" id="ARBA00022801"/>
    </source>
</evidence>
<dbReference type="RefSeq" id="WP_049590860.1">
    <property type="nucleotide sequence ID" value="NZ_BKDD01000011.1"/>
</dbReference>
<dbReference type="Proteomes" id="UP000269597">
    <property type="component" value="Unassembled WGS sequence"/>
</dbReference>
<accession>A0A1S2GCT5</accession>
<dbReference type="AlphaFoldDB" id="A0A1S2GCT5"/>
<name>A0A1S2GCT5_ACIBA</name>
<feature type="domain" description="Metallo-beta-lactamase" evidence="5">
    <location>
        <begin position="82"/>
        <end position="290"/>
    </location>
</feature>
<gene>
    <name evidence="6" type="ORF">EA722_12065</name>
</gene>
<dbReference type="InterPro" id="IPR051013">
    <property type="entry name" value="MBL_superfamily_lactonases"/>
</dbReference>
<evidence type="ECO:0000259" key="5">
    <source>
        <dbReference type="SMART" id="SM00849"/>
    </source>
</evidence>